<feature type="transmembrane region" description="Helical" evidence="7">
    <location>
        <begin position="313"/>
        <end position="338"/>
    </location>
</feature>
<evidence type="ECO:0000313" key="9">
    <source>
        <dbReference type="EMBL" id="MFD1019254.1"/>
    </source>
</evidence>
<comment type="caution">
    <text evidence="9">The sequence shown here is derived from an EMBL/GenBank/DDBJ whole genome shotgun (WGS) entry which is preliminary data.</text>
</comment>
<protein>
    <submittedName>
        <fullName evidence="9">MFS transporter</fullName>
    </submittedName>
</protein>
<dbReference type="InterPro" id="IPR011701">
    <property type="entry name" value="MFS"/>
</dbReference>
<gene>
    <name evidence="9" type="ORF">ACFQ2J_08610</name>
</gene>
<evidence type="ECO:0000256" key="3">
    <source>
        <dbReference type="ARBA" id="ARBA00022475"/>
    </source>
</evidence>
<evidence type="ECO:0000256" key="7">
    <source>
        <dbReference type="SAM" id="Phobius"/>
    </source>
</evidence>
<feature type="transmembrane region" description="Helical" evidence="7">
    <location>
        <begin position="48"/>
        <end position="68"/>
    </location>
</feature>
<dbReference type="PROSITE" id="PS50850">
    <property type="entry name" value="MFS"/>
    <property type="match status" value="1"/>
</dbReference>
<keyword evidence="2" id="KW-0813">Transport</keyword>
<dbReference type="InterPro" id="IPR036259">
    <property type="entry name" value="MFS_trans_sf"/>
</dbReference>
<feature type="transmembrane region" description="Helical" evidence="7">
    <location>
        <begin position="283"/>
        <end position="307"/>
    </location>
</feature>
<reference evidence="10" key="1">
    <citation type="journal article" date="2019" name="Int. J. Syst. Evol. Microbiol.">
        <title>The Global Catalogue of Microorganisms (GCM) 10K type strain sequencing project: providing services to taxonomists for standard genome sequencing and annotation.</title>
        <authorList>
            <consortium name="The Broad Institute Genomics Platform"/>
            <consortium name="The Broad Institute Genome Sequencing Center for Infectious Disease"/>
            <person name="Wu L."/>
            <person name="Ma J."/>
        </authorList>
    </citation>
    <scope>NUCLEOTIDE SEQUENCE [LARGE SCALE GENOMIC DNA]</scope>
    <source>
        <strain evidence="10">CCUG 56607</strain>
    </source>
</reference>
<name>A0ABW3L3V5_9BACI</name>
<feature type="transmembrane region" description="Helical" evidence="7">
    <location>
        <begin position="257"/>
        <end position="276"/>
    </location>
</feature>
<dbReference type="InterPro" id="IPR020846">
    <property type="entry name" value="MFS_dom"/>
</dbReference>
<keyword evidence="4 7" id="KW-0812">Transmembrane</keyword>
<proteinExistence type="predicted"/>
<feature type="transmembrane region" description="Helical" evidence="7">
    <location>
        <begin position="220"/>
        <end position="237"/>
    </location>
</feature>
<dbReference type="Gene3D" id="1.20.1250.20">
    <property type="entry name" value="MFS general substrate transporter like domains"/>
    <property type="match status" value="1"/>
</dbReference>
<dbReference type="Proteomes" id="UP001596990">
    <property type="component" value="Unassembled WGS sequence"/>
</dbReference>
<accession>A0ABW3L3V5</accession>
<comment type="subcellular location">
    <subcellularLocation>
        <location evidence="1">Cell membrane</location>
        <topology evidence="1">Multi-pass membrane protein</topology>
    </subcellularLocation>
</comment>
<evidence type="ECO:0000259" key="8">
    <source>
        <dbReference type="PROSITE" id="PS50850"/>
    </source>
</evidence>
<dbReference type="PRINTS" id="PR01988">
    <property type="entry name" value="EXPORTERBACE"/>
</dbReference>
<evidence type="ECO:0000256" key="2">
    <source>
        <dbReference type="ARBA" id="ARBA00022448"/>
    </source>
</evidence>
<feature type="transmembrane region" description="Helical" evidence="7">
    <location>
        <begin position="12"/>
        <end position="36"/>
    </location>
</feature>
<keyword evidence="10" id="KW-1185">Reference proteome</keyword>
<feature type="domain" description="Major facilitator superfamily (MFS) profile" evidence="8">
    <location>
        <begin position="9"/>
        <end position="404"/>
    </location>
</feature>
<organism evidence="9 10">
    <name type="scientific">Thalassobacillus hwangdonensis</name>
    <dbReference type="NCBI Taxonomy" id="546108"/>
    <lineage>
        <taxon>Bacteria</taxon>
        <taxon>Bacillati</taxon>
        <taxon>Bacillota</taxon>
        <taxon>Bacilli</taxon>
        <taxon>Bacillales</taxon>
        <taxon>Bacillaceae</taxon>
        <taxon>Thalassobacillus</taxon>
    </lineage>
</organism>
<dbReference type="CDD" id="cd06173">
    <property type="entry name" value="MFS_MefA_like"/>
    <property type="match status" value="1"/>
</dbReference>
<feature type="transmembrane region" description="Helical" evidence="7">
    <location>
        <begin position="350"/>
        <end position="372"/>
    </location>
</feature>
<dbReference type="PANTHER" id="PTHR43266">
    <property type="entry name" value="MACROLIDE-EFFLUX PROTEIN"/>
    <property type="match status" value="1"/>
</dbReference>
<keyword evidence="5 7" id="KW-1133">Transmembrane helix</keyword>
<evidence type="ECO:0000256" key="5">
    <source>
        <dbReference type="ARBA" id="ARBA00022989"/>
    </source>
</evidence>
<dbReference type="PANTHER" id="PTHR43266:SF2">
    <property type="entry name" value="MAJOR FACILITATOR SUPERFAMILY (MFS) PROFILE DOMAIN-CONTAINING PROTEIN"/>
    <property type="match status" value="1"/>
</dbReference>
<keyword evidence="3" id="KW-1003">Cell membrane</keyword>
<evidence type="ECO:0000313" key="10">
    <source>
        <dbReference type="Proteomes" id="UP001596990"/>
    </source>
</evidence>
<dbReference type="SUPFAM" id="SSF103473">
    <property type="entry name" value="MFS general substrate transporter"/>
    <property type="match status" value="1"/>
</dbReference>
<keyword evidence="6 7" id="KW-0472">Membrane</keyword>
<evidence type="ECO:0000256" key="4">
    <source>
        <dbReference type="ARBA" id="ARBA00022692"/>
    </source>
</evidence>
<evidence type="ECO:0000256" key="6">
    <source>
        <dbReference type="ARBA" id="ARBA00023136"/>
    </source>
</evidence>
<feature type="transmembrane region" description="Helical" evidence="7">
    <location>
        <begin position="88"/>
        <end position="115"/>
    </location>
</feature>
<dbReference type="EMBL" id="JBHTKL010000002">
    <property type="protein sequence ID" value="MFD1019254.1"/>
    <property type="molecule type" value="Genomic_DNA"/>
</dbReference>
<feature type="transmembrane region" description="Helical" evidence="7">
    <location>
        <begin position="155"/>
        <end position="183"/>
    </location>
</feature>
<sequence length="423" mass="45156">MSTLFKNKGYVTLMVAQAISGIGDWLSVIAVITLVGLKWEATPMEVSFIILCLAVPMALLGPVAGTVADRFNRKNLMILSDVVRAGLIMVLTFAHAIWVVYLCLFFVGILSAVFIPAKNGKLKELVDQEQMKEAMSVSAMIDSGTKVMGPIVSGVLVIALGAQLVFIIDSMTFILSAMLIALLPVPTKIMEAGETGEEPERPSFKKELVKGVSFIRTERFILTGLFFMAMSLLLLQLSDSQIIVLIRELTAASPDLFGYTVAASGIGMFIAGLILSKKTDYNALVAMLLGVCGIGLSFGMMGVLTNYDVGHSLVWMIALGLFAGLSASFVFIPFQATVQVNTPVDMTGRVFGVINSVTTTATIIGPLLGGWLSTWVGVVPTFILTASLLIGFAIAGLLTRNKLERRNQHVTESEQGASAATSG</sequence>
<dbReference type="Pfam" id="PF07690">
    <property type="entry name" value="MFS_1"/>
    <property type="match status" value="1"/>
</dbReference>
<feature type="transmembrane region" description="Helical" evidence="7">
    <location>
        <begin position="378"/>
        <end position="398"/>
    </location>
</feature>
<evidence type="ECO:0000256" key="1">
    <source>
        <dbReference type="ARBA" id="ARBA00004651"/>
    </source>
</evidence>
<dbReference type="InterPro" id="IPR022324">
    <property type="entry name" value="Bacilysin_exporter_BacE_put"/>
</dbReference>
<dbReference type="RefSeq" id="WP_386058786.1">
    <property type="nucleotide sequence ID" value="NZ_JBHTKL010000002.1"/>
</dbReference>